<dbReference type="RefSeq" id="WP_072905669.1">
    <property type="nucleotide sequence ID" value="NZ_FQZT01000002.1"/>
</dbReference>
<dbReference type="GO" id="GO:0030288">
    <property type="term" value="C:outer membrane-bounded periplasmic space"/>
    <property type="evidence" value="ECO:0007669"/>
    <property type="project" value="TreeGrafter"/>
</dbReference>
<dbReference type="CDD" id="cd02696">
    <property type="entry name" value="MurNAc-LAA"/>
    <property type="match status" value="1"/>
</dbReference>
<keyword evidence="3" id="KW-0378">Hydrolase</keyword>
<organism evidence="6 7">
    <name type="scientific">Malonomonas rubra DSM 5091</name>
    <dbReference type="NCBI Taxonomy" id="1122189"/>
    <lineage>
        <taxon>Bacteria</taxon>
        <taxon>Pseudomonadati</taxon>
        <taxon>Thermodesulfobacteriota</taxon>
        <taxon>Desulfuromonadia</taxon>
        <taxon>Desulfuromonadales</taxon>
        <taxon>Geopsychrobacteraceae</taxon>
        <taxon>Malonomonas</taxon>
    </lineage>
</organism>
<dbReference type="OrthoDB" id="9806267at2"/>
<evidence type="ECO:0000313" key="6">
    <source>
        <dbReference type="EMBL" id="SHI73791.1"/>
    </source>
</evidence>
<evidence type="ECO:0000313" key="7">
    <source>
        <dbReference type="Proteomes" id="UP000184171"/>
    </source>
</evidence>
<evidence type="ECO:0000256" key="2">
    <source>
        <dbReference type="ARBA" id="ARBA00011901"/>
    </source>
</evidence>
<evidence type="ECO:0000259" key="5">
    <source>
        <dbReference type="SMART" id="SM00646"/>
    </source>
</evidence>
<reference evidence="6 7" key="1">
    <citation type="submission" date="2016-11" db="EMBL/GenBank/DDBJ databases">
        <authorList>
            <person name="Jaros S."/>
            <person name="Januszkiewicz K."/>
            <person name="Wedrychowicz H."/>
        </authorList>
    </citation>
    <scope>NUCLEOTIDE SEQUENCE [LARGE SCALE GENOMIC DNA]</scope>
    <source>
        <strain evidence="6 7">DSM 5091</strain>
    </source>
</reference>
<dbReference type="SMART" id="SM00646">
    <property type="entry name" value="Ami_3"/>
    <property type="match status" value="1"/>
</dbReference>
<feature type="signal peptide" evidence="4">
    <location>
        <begin position="1"/>
        <end position="19"/>
    </location>
</feature>
<feature type="domain" description="MurNAc-LAA" evidence="5">
    <location>
        <begin position="226"/>
        <end position="352"/>
    </location>
</feature>
<dbReference type="Pfam" id="PF01520">
    <property type="entry name" value="Amidase_3"/>
    <property type="match status" value="1"/>
</dbReference>
<evidence type="ECO:0000256" key="1">
    <source>
        <dbReference type="ARBA" id="ARBA00001561"/>
    </source>
</evidence>
<sequence>MRLFLPILFFVLTAMPLFAAVDIAPRGKDPVRITDVYQQGGVPYIAVEDALDAVGLSGHWNSIKHVFLIRSARGWAEISPASGYLKLGEDYYPLREKPRFIDGRLRVTDSFVLNQLSLLVGKPIYFNNLDPDSDTIAEEEPNSLEQLFAFLLNKKVKRSGPLIRAVAIDPGHGGLDTGAIAENGFKEKAVNLKVAEKLTKQLKMKLGIPIYLSRDGDYELTLEQRLAPASKEDVDIWLLLHAQASLSAQPRGVNLFIRPEEGASVTVAEEEEQQPVKLSESHQLAAQLAQALREAGIEVNGIYRSSLLSLGRGDLPTVQVELGYLSHPEELKSLQDDEYQERLAQALYQGIRYYAKAKKESVQ</sequence>
<dbReference type="Gene3D" id="3.40.630.40">
    <property type="entry name" value="Zn-dependent exopeptidases"/>
    <property type="match status" value="1"/>
</dbReference>
<comment type="catalytic activity">
    <reaction evidence="1">
        <text>Hydrolyzes the link between N-acetylmuramoyl residues and L-amino acid residues in certain cell-wall glycopeptides.</text>
        <dbReference type="EC" id="3.5.1.28"/>
    </reaction>
</comment>
<evidence type="ECO:0000256" key="3">
    <source>
        <dbReference type="ARBA" id="ARBA00022801"/>
    </source>
</evidence>
<dbReference type="STRING" id="1122189.SAMN02745165_00720"/>
<dbReference type="PANTHER" id="PTHR30404">
    <property type="entry name" value="N-ACETYLMURAMOYL-L-ALANINE AMIDASE"/>
    <property type="match status" value="1"/>
</dbReference>
<dbReference type="SUPFAM" id="SSF53187">
    <property type="entry name" value="Zn-dependent exopeptidases"/>
    <property type="match status" value="1"/>
</dbReference>
<accession>A0A1M6DKV7</accession>
<name>A0A1M6DKV7_MALRU</name>
<dbReference type="EMBL" id="FQZT01000002">
    <property type="protein sequence ID" value="SHI73791.1"/>
    <property type="molecule type" value="Genomic_DNA"/>
</dbReference>
<dbReference type="GO" id="GO:0009253">
    <property type="term" value="P:peptidoglycan catabolic process"/>
    <property type="evidence" value="ECO:0007669"/>
    <property type="project" value="InterPro"/>
</dbReference>
<dbReference type="Proteomes" id="UP000184171">
    <property type="component" value="Unassembled WGS sequence"/>
</dbReference>
<dbReference type="GO" id="GO:0008745">
    <property type="term" value="F:N-acetylmuramoyl-L-alanine amidase activity"/>
    <property type="evidence" value="ECO:0007669"/>
    <property type="project" value="UniProtKB-EC"/>
</dbReference>
<keyword evidence="4" id="KW-0732">Signal</keyword>
<feature type="chain" id="PRO_5012635625" description="N-acetylmuramoyl-L-alanine amidase" evidence="4">
    <location>
        <begin position="20"/>
        <end position="363"/>
    </location>
</feature>
<dbReference type="AlphaFoldDB" id="A0A1M6DKV7"/>
<dbReference type="EC" id="3.5.1.28" evidence="2"/>
<dbReference type="InterPro" id="IPR050695">
    <property type="entry name" value="N-acetylmuramoyl_amidase_3"/>
</dbReference>
<dbReference type="PANTHER" id="PTHR30404:SF0">
    <property type="entry name" value="N-ACETYLMURAMOYL-L-ALANINE AMIDASE AMIC"/>
    <property type="match status" value="1"/>
</dbReference>
<gene>
    <name evidence="6" type="ORF">SAMN02745165_00720</name>
</gene>
<protein>
    <recommendedName>
        <fullName evidence="2">N-acetylmuramoyl-L-alanine amidase</fullName>
        <ecNumber evidence="2">3.5.1.28</ecNumber>
    </recommendedName>
</protein>
<proteinExistence type="predicted"/>
<dbReference type="InterPro" id="IPR002508">
    <property type="entry name" value="MurNAc-LAA_cat"/>
</dbReference>
<evidence type="ECO:0000256" key="4">
    <source>
        <dbReference type="SAM" id="SignalP"/>
    </source>
</evidence>
<keyword evidence="7" id="KW-1185">Reference proteome</keyword>